<dbReference type="RefSeq" id="XP_013348071.1">
    <property type="nucleotide sequence ID" value="XM_013492617.1"/>
</dbReference>
<dbReference type="FunCoup" id="A0A074YQJ9">
    <property type="interactions" value="13"/>
</dbReference>
<dbReference type="GO" id="GO:0005739">
    <property type="term" value="C:mitochondrion"/>
    <property type="evidence" value="ECO:0007669"/>
    <property type="project" value="TreeGrafter"/>
</dbReference>
<name>A0A074YQJ9_AURSE</name>
<keyword evidence="2" id="KW-1185">Reference proteome</keyword>
<evidence type="ECO:0000313" key="2">
    <source>
        <dbReference type="Proteomes" id="UP000030641"/>
    </source>
</evidence>
<reference evidence="1 2" key="1">
    <citation type="journal article" date="2014" name="BMC Genomics">
        <title>Genome sequencing of four Aureobasidium pullulans varieties: biotechnological potential, stress tolerance, and description of new species.</title>
        <authorList>
            <person name="Gostin Ar C."/>
            <person name="Ohm R.A."/>
            <person name="Kogej T."/>
            <person name="Sonjak S."/>
            <person name="Turk M."/>
            <person name="Zajc J."/>
            <person name="Zalar P."/>
            <person name="Grube M."/>
            <person name="Sun H."/>
            <person name="Han J."/>
            <person name="Sharma A."/>
            <person name="Chiniquy J."/>
            <person name="Ngan C.Y."/>
            <person name="Lipzen A."/>
            <person name="Barry K."/>
            <person name="Grigoriev I.V."/>
            <person name="Gunde-Cimerman N."/>
        </authorList>
    </citation>
    <scope>NUCLEOTIDE SEQUENCE [LARGE SCALE GENOMIC DNA]</scope>
    <source>
        <strain evidence="1 2">EXF-2481</strain>
    </source>
</reference>
<organism evidence="1 2">
    <name type="scientific">Aureobasidium subglaciale (strain EXF-2481)</name>
    <name type="common">Aureobasidium pullulans var. subglaciale</name>
    <dbReference type="NCBI Taxonomy" id="1043005"/>
    <lineage>
        <taxon>Eukaryota</taxon>
        <taxon>Fungi</taxon>
        <taxon>Dikarya</taxon>
        <taxon>Ascomycota</taxon>
        <taxon>Pezizomycotina</taxon>
        <taxon>Dothideomycetes</taxon>
        <taxon>Dothideomycetidae</taxon>
        <taxon>Dothideales</taxon>
        <taxon>Saccotheciaceae</taxon>
        <taxon>Aureobasidium</taxon>
    </lineage>
</organism>
<gene>
    <name evidence="1" type="ORF">AUEXF2481DRAFT_25833</name>
</gene>
<dbReference type="AlphaFoldDB" id="A0A074YQJ9"/>
<dbReference type="SUPFAM" id="SSF56112">
    <property type="entry name" value="Protein kinase-like (PK-like)"/>
    <property type="match status" value="1"/>
</dbReference>
<proteinExistence type="predicted"/>
<dbReference type="PANTHER" id="PTHR36091">
    <property type="entry name" value="ALTERED INHERITANCE OF MITOCHONDRIA PROTEIN 9, MITOCHONDRIAL"/>
    <property type="match status" value="1"/>
</dbReference>
<sequence length="584" mass="66115">MYTSTARLYDRQSRSISRHIDLFASGHQRLPRAIAPQVVRQFSATSTLSNAAPSPSLPDNHEFFDFTRGRFLGNEKYELQRRHRKFDVYELMRVAARAVGANYCTNIQKCPDGMYNRILHLSIDNGKQVIAKIPNPNSGPPHFTTASEVATMQFVREVLRTPVPEVYAWSSRAHETTIGAEYIIMEKMEGVTWKQLSPSMSLADQIAVVKSVAEYRVAWSSVVFEQYGSLYFAKDVKNLDLPALRYTTDLDGPVVDARFVIGPCCTRSLFQAGRETVELDRGPWSSIREFNLANAQRELTCLHNIPSLPQTHLALCGPGLHRPRRDIKINVLEVYLGILESIELQDSVMNGPHIAHDDLRSENILLTPGNQIAGVLDWQSTTITPLYDNNSPTWPMENPPQLLDSESLLLTPDPNLHALLLEKRQRSISLKESLDAAYRAHLRARSTPLHDYLDLEENDPRITVLRIVPEVFYDGESFAFSICMMMADEETLLGAQGVAWPVEFCDKSRLLIAEASHKYAASNQMMTEIHEQLDFLSLAGWVPHSHYDSVTSRLSEIADLVIEKFADDSEDAAEWKNSWPFRRD</sequence>
<dbReference type="InParanoid" id="A0A074YQJ9"/>
<dbReference type="EMBL" id="KL584750">
    <property type="protein sequence ID" value="KEQ99960.1"/>
    <property type="molecule type" value="Genomic_DNA"/>
</dbReference>
<dbReference type="OMA" id="LAWYRQV"/>
<evidence type="ECO:0000313" key="1">
    <source>
        <dbReference type="EMBL" id="KEQ99960.1"/>
    </source>
</evidence>
<dbReference type="PANTHER" id="PTHR36091:SF2">
    <property type="entry name" value="AMINOGLYCOSIDE PHOSPHOTRANSFERASE DOMAIN-CONTAINING PROTEIN"/>
    <property type="match status" value="1"/>
</dbReference>
<dbReference type="HOGENOM" id="CLU_019189_13_0_1"/>
<dbReference type="InterPro" id="IPR051035">
    <property type="entry name" value="Mito_inheritance_9"/>
</dbReference>
<dbReference type="GeneID" id="25363080"/>
<dbReference type="OrthoDB" id="2831558at2759"/>
<dbReference type="InterPro" id="IPR011009">
    <property type="entry name" value="Kinase-like_dom_sf"/>
</dbReference>
<protein>
    <submittedName>
        <fullName evidence="1">Uncharacterized protein</fullName>
    </submittedName>
</protein>
<dbReference type="STRING" id="1043005.A0A074YQJ9"/>
<dbReference type="Proteomes" id="UP000030641">
    <property type="component" value="Unassembled WGS sequence"/>
</dbReference>
<accession>A0A074YQJ9</accession>